<accession>A0A7J0FEY2</accession>
<feature type="region of interest" description="Disordered" evidence="7">
    <location>
        <begin position="144"/>
        <end position="166"/>
    </location>
</feature>
<keyword evidence="6" id="KW-0539">Nucleus</keyword>
<dbReference type="EMBL" id="BJWL01000011">
    <property type="protein sequence ID" value="GFY96457.1"/>
    <property type="molecule type" value="Genomic_DNA"/>
</dbReference>
<dbReference type="FunFam" id="3.30.730.10:FF:000001">
    <property type="entry name" value="Ethylene-responsive transcription factor 2"/>
    <property type="match status" value="1"/>
</dbReference>
<keyword evidence="10" id="KW-1185">Reference proteome</keyword>
<dbReference type="InterPro" id="IPR036955">
    <property type="entry name" value="AP2/ERF_dom_sf"/>
</dbReference>
<dbReference type="PROSITE" id="PS51032">
    <property type="entry name" value="AP2_ERF"/>
    <property type="match status" value="1"/>
</dbReference>
<evidence type="ECO:0000256" key="5">
    <source>
        <dbReference type="ARBA" id="ARBA00023163"/>
    </source>
</evidence>
<evidence type="ECO:0000313" key="9">
    <source>
        <dbReference type="EMBL" id="GFY96457.1"/>
    </source>
</evidence>
<dbReference type="InterPro" id="IPR016177">
    <property type="entry name" value="DNA-bd_dom_sf"/>
</dbReference>
<evidence type="ECO:0000256" key="7">
    <source>
        <dbReference type="SAM" id="MobiDB-lite"/>
    </source>
</evidence>
<feature type="region of interest" description="Disordered" evidence="7">
    <location>
        <begin position="313"/>
        <end position="363"/>
    </location>
</feature>
<keyword evidence="5" id="KW-0804">Transcription</keyword>
<dbReference type="GO" id="GO:0003700">
    <property type="term" value="F:DNA-binding transcription factor activity"/>
    <property type="evidence" value="ECO:0007669"/>
    <property type="project" value="InterPro"/>
</dbReference>
<comment type="caution">
    <text evidence="9">The sequence shown here is derived from an EMBL/GenBank/DDBJ whole genome shotgun (WGS) entry which is preliminary data.</text>
</comment>
<feature type="compositionally biased region" description="Low complexity" evidence="7">
    <location>
        <begin position="144"/>
        <end position="154"/>
    </location>
</feature>
<dbReference type="GO" id="GO:0009873">
    <property type="term" value="P:ethylene-activated signaling pathway"/>
    <property type="evidence" value="ECO:0007669"/>
    <property type="project" value="InterPro"/>
</dbReference>
<dbReference type="PANTHER" id="PTHR31190">
    <property type="entry name" value="DNA-BINDING DOMAIN"/>
    <property type="match status" value="1"/>
</dbReference>
<dbReference type="Proteomes" id="UP000585474">
    <property type="component" value="Unassembled WGS sequence"/>
</dbReference>
<evidence type="ECO:0000256" key="4">
    <source>
        <dbReference type="ARBA" id="ARBA00023125"/>
    </source>
</evidence>
<dbReference type="AlphaFoldDB" id="A0A7J0FEY2"/>
<evidence type="ECO:0000256" key="2">
    <source>
        <dbReference type="ARBA" id="ARBA00022821"/>
    </source>
</evidence>
<protein>
    <submittedName>
        <fullName evidence="9">Ethylene response factor 110</fullName>
    </submittedName>
</protein>
<keyword evidence="2" id="KW-0611">Plant defense</keyword>
<proteinExistence type="predicted"/>
<dbReference type="InterPro" id="IPR044808">
    <property type="entry name" value="ERF_plant"/>
</dbReference>
<dbReference type="PANTHER" id="PTHR31190:SF421">
    <property type="entry name" value="ETHYLENE-RESPONSIVE TRANSCRIPTION FACTOR ERF110"/>
    <property type="match status" value="1"/>
</dbReference>
<dbReference type="PRINTS" id="PR00367">
    <property type="entry name" value="ETHRSPELEMNT"/>
</dbReference>
<evidence type="ECO:0000256" key="3">
    <source>
        <dbReference type="ARBA" id="ARBA00023015"/>
    </source>
</evidence>
<feature type="region of interest" description="Disordered" evidence="7">
    <location>
        <begin position="79"/>
        <end position="104"/>
    </location>
</feature>
<sequence length="363" mass="38653">MCCSKVADRGETGDFVRFPATDADDDSGALPPDAAEQAAVFSGYSRSSEMTAMVSALTRVVSGDSGTALFGGATTSIGVSGSSARVKREREEESVSTQFTEQAQRVYRGHSSHFRGAHGESSSSAGVPEEYTRIVPPPTMTIAATATTPRPEASPQEETGERRRYRGVRQRPWGKWAAEIRDPHKAARVWLGTFDTAEAAARAYDEAALRFRGNRAKLNFPENVRLLPPPPIAASPVTNLPAPVIFPTQQAQSSDIVRDYWEYSQLLQNTGDFQSSRLLQQMFFASSVAGLDSHSLGSSSSTLFASDSSVSSSSSSYPLLFSGQQTGNLLPPRGQSQSGGGGGSDFPAPPWTGSGHYPPSSSS</sequence>
<dbReference type="SMART" id="SM00380">
    <property type="entry name" value="AP2"/>
    <property type="match status" value="1"/>
</dbReference>
<feature type="domain" description="AP2/ERF" evidence="8">
    <location>
        <begin position="164"/>
        <end position="221"/>
    </location>
</feature>
<dbReference type="GO" id="GO:0006952">
    <property type="term" value="P:defense response"/>
    <property type="evidence" value="ECO:0007669"/>
    <property type="project" value="UniProtKB-KW"/>
</dbReference>
<dbReference type="OrthoDB" id="1930739at2759"/>
<evidence type="ECO:0000256" key="6">
    <source>
        <dbReference type="ARBA" id="ARBA00023242"/>
    </source>
</evidence>
<reference evidence="9 10" key="1">
    <citation type="submission" date="2019-07" db="EMBL/GenBank/DDBJ databases">
        <title>De Novo Assembly of kiwifruit Actinidia rufa.</title>
        <authorList>
            <person name="Sugita-Konishi S."/>
            <person name="Sato K."/>
            <person name="Mori E."/>
            <person name="Abe Y."/>
            <person name="Kisaki G."/>
            <person name="Hamano K."/>
            <person name="Suezawa K."/>
            <person name="Otani M."/>
            <person name="Fukuda T."/>
            <person name="Manabe T."/>
            <person name="Gomi K."/>
            <person name="Tabuchi M."/>
            <person name="Akimitsu K."/>
            <person name="Kataoka I."/>
        </authorList>
    </citation>
    <scope>NUCLEOTIDE SEQUENCE [LARGE SCALE GENOMIC DNA]</scope>
    <source>
        <strain evidence="10">cv. Fuchu</strain>
    </source>
</reference>
<comment type="subcellular location">
    <subcellularLocation>
        <location evidence="1">Nucleus</location>
    </subcellularLocation>
</comment>
<dbReference type="InterPro" id="IPR001471">
    <property type="entry name" value="AP2/ERF_dom"/>
</dbReference>
<name>A0A7J0FEY2_9ERIC</name>
<dbReference type="Gene3D" id="3.30.730.10">
    <property type="entry name" value="AP2/ERF domain"/>
    <property type="match status" value="1"/>
</dbReference>
<dbReference type="CDD" id="cd00018">
    <property type="entry name" value="AP2"/>
    <property type="match status" value="1"/>
</dbReference>
<dbReference type="SUPFAM" id="SSF54171">
    <property type="entry name" value="DNA-binding domain"/>
    <property type="match status" value="1"/>
</dbReference>
<organism evidence="9 10">
    <name type="scientific">Actinidia rufa</name>
    <dbReference type="NCBI Taxonomy" id="165716"/>
    <lineage>
        <taxon>Eukaryota</taxon>
        <taxon>Viridiplantae</taxon>
        <taxon>Streptophyta</taxon>
        <taxon>Embryophyta</taxon>
        <taxon>Tracheophyta</taxon>
        <taxon>Spermatophyta</taxon>
        <taxon>Magnoliopsida</taxon>
        <taxon>eudicotyledons</taxon>
        <taxon>Gunneridae</taxon>
        <taxon>Pentapetalae</taxon>
        <taxon>asterids</taxon>
        <taxon>Ericales</taxon>
        <taxon>Actinidiaceae</taxon>
        <taxon>Actinidia</taxon>
    </lineage>
</organism>
<dbReference type="Pfam" id="PF00847">
    <property type="entry name" value="AP2"/>
    <property type="match status" value="1"/>
</dbReference>
<dbReference type="GO" id="GO:0003677">
    <property type="term" value="F:DNA binding"/>
    <property type="evidence" value="ECO:0007669"/>
    <property type="project" value="UniProtKB-KW"/>
</dbReference>
<feature type="compositionally biased region" description="Low complexity" evidence="7">
    <location>
        <begin position="313"/>
        <end position="322"/>
    </location>
</feature>
<dbReference type="GO" id="GO:0005634">
    <property type="term" value="C:nucleus"/>
    <property type="evidence" value="ECO:0007669"/>
    <property type="project" value="UniProtKB-SubCell"/>
</dbReference>
<evidence type="ECO:0000313" key="10">
    <source>
        <dbReference type="Proteomes" id="UP000585474"/>
    </source>
</evidence>
<evidence type="ECO:0000256" key="1">
    <source>
        <dbReference type="ARBA" id="ARBA00004123"/>
    </source>
</evidence>
<gene>
    <name evidence="9" type="ORF">Acr_11g0007630</name>
</gene>
<keyword evidence="4" id="KW-0238">DNA-binding</keyword>
<evidence type="ECO:0000259" key="8">
    <source>
        <dbReference type="PROSITE" id="PS51032"/>
    </source>
</evidence>
<keyword evidence="3" id="KW-0805">Transcription regulation</keyword>